<dbReference type="PANTHER" id="PTHR44167">
    <property type="entry name" value="OVARIAN-SPECIFIC SERINE/THREONINE-PROTEIN KINASE LOK-RELATED"/>
    <property type="match status" value="1"/>
</dbReference>
<reference evidence="5" key="1">
    <citation type="submission" date="2017-03" db="EMBL/GenBank/DDBJ databases">
        <title>Genomes of endolithic fungi from Antarctica.</title>
        <authorList>
            <person name="Coleine C."/>
            <person name="Masonjones S."/>
            <person name="Stajich J.E."/>
        </authorList>
    </citation>
    <scope>NUCLEOTIDE SEQUENCE [LARGE SCALE GENOMIC DNA]</scope>
    <source>
        <strain evidence="5">CCFEE 5527</strain>
    </source>
</reference>
<dbReference type="GO" id="GO:0005524">
    <property type="term" value="F:ATP binding"/>
    <property type="evidence" value="ECO:0007669"/>
    <property type="project" value="InterPro"/>
</dbReference>
<sequence>MELGRSRPYKKRLRDAEFDRIASLCESFGRPKWARRPRHFFILYMIGHMNMMDDLVSEGASDISLPYTNDNLPKFLTGEARERFMEYQTYVLNGQGKLIEQGGQAHQWINGTGDDWFIYQRSLGRGGFGEVDDVIGKWSSANFARKRVPKGEVSIRSREGQVQFENEMMLLKNLSHRHIVKLFGTYTDRDYMVLVMQPVADKNLKQFLVERLDDRMRESRQIRLRCLFGCIATAIQYLHQAQVRHKDIKPPNILIKGEKVFITDFGTSHHWEGDLADVTEGTHKGAVTRKYLAPEAHTGNRRSKSTDIWSLGCVFLEMCTVLTNRTLEDLANFLTNHGSKSSFYGFNHQGIVEWSQELRKDFEASENPKDTRLLDLIAIMCEEVADRRLSADEVVAYLFRLNAAQPYYGPCCSPRSKEDACTEWMIAGSISEHADCAELVNEARASIELVRRLTDDFSDHPQHIQPTVEDADITMLEINIAPKASNAILEDITEITWPVNPTKRLSPLHEPGQEGMEDEEETAVEGHTYAGRPANCTIITRDQEGTPADSEPTHLVSTKSLPLGPDSGALMVGKSAMRQRREESTRASVKFADLTEERRPAQNRIKAAPISKGPDHRTYSIKAEMPVAPDWASVPDSGQTIRSGVPPSSLVPSYILASRNRFSKQEMRHVQITDTQPLFVYEDGRRLDKWQETQMRRVDVQVQINLADHAVLDVQAFTYQRLSRQRRALRNRSPERPWVIDHFVKSSCFNRFVAKHSSSTWAQEERHIAQALQTRFVLIGDHLVQKVMVGDHSGVATLLDVYDVDSPSAQYGTALQAAAYQGHVAIVNLLLDAGARPDAKGGEYGSALIAAVVQDHPSIVKTLLREGADVFTPGGRYINALYQAVDFDNLPVAHMLLEKGAWLTRGYGELLDLARERNNAKMQDELQKYSIQESVHSATQAALPYTQKVLDIDGRPLGRERGQHIWVRPRYKEMSMPLLWAVAKLQGEKGKWTGIKGVHLMRIALEHGLDISLIEKLRPHLNNWPSMQRVLTESIGEGLGAKLRPIKHTDPESQLRYNASSDEPMDIRRDASRARRTPERTDGDQSLPRRTITKDYRYRKMVEDIAEPLRRAWDKL</sequence>
<dbReference type="SUPFAM" id="SSF48403">
    <property type="entry name" value="Ankyrin repeat"/>
    <property type="match status" value="1"/>
</dbReference>
<proteinExistence type="predicted"/>
<dbReference type="InterPro" id="IPR008271">
    <property type="entry name" value="Ser/Thr_kinase_AS"/>
</dbReference>
<dbReference type="InParanoid" id="A0A1V8T0M2"/>
<dbReference type="Pfam" id="PF12796">
    <property type="entry name" value="Ank_2"/>
    <property type="match status" value="1"/>
</dbReference>
<dbReference type="GO" id="GO:0004674">
    <property type="term" value="F:protein serine/threonine kinase activity"/>
    <property type="evidence" value="ECO:0007669"/>
    <property type="project" value="TreeGrafter"/>
</dbReference>
<dbReference type="Gene3D" id="1.10.510.10">
    <property type="entry name" value="Transferase(Phosphotransferase) domain 1"/>
    <property type="match status" value="1"/>
</dbReference>
<dbReference type="AlphaFoldDB" id="A0A1V8T0M2"/>
<dbReference type="SMART" id="SM00248">
    <property type="entry name" value="ANK"/>
    <property type="match status" value="4"/>
</dbReference>
<accession>A0A1V8T0M2</accession>
<dbReference type="STRING" id="1507870.A0A1V8T0M2"/>
<evidence type="ECO:0000313" key="4">
    <source>
        <dbReference type="EMBL" id="OQO04946.1"/>
    </source>
</evidence>
<feature type="region of interest" description="Disordered" evidence="2">
    <location>
        <begin position="543"/>
        <end position="567"/>
    </location>
</feature>
<name>A0A1V8T0M2_9PEZI</name>
<feature type="domain" description="Protein kinase" evidence="3">
    <location>
        <begin position="117"/>
        <end position="408"/>
    </location>
</feature>
<comment type="caution">
    <text evidence="4">The sequence shown here is derived from an EMBL/GenBank/DDBJ whole genome shotgun (WGS) entry which is preliminary data.</text>
</comment>
<dbReference type="InterPro" id="IPR000719">
    <property type="entry name" value="Prot_kinase_dom"/>
</dbReference>
<dbReference type="GO" id="GO:0044773">
    <property type="term" value="P:mitotic DNA damage checkpoint signaling"/>
    <property type="evidence" value="ECO:0007669"/>
    <property type="project" value="TreeGrafter"/>
</dbReference>
<evidence type="ECO:0000313" key="5">
    <source>
        <dbReference type="Proteomes" id="UP000192596"/>
    </source>
</evidence>
<dbReference type="PROSITE" id="PS50088">
    <property type="entry name" value="ANK_REPEAT"/>
    <property type="match status" value="1"/>
</dbReference>
<protein>
    <recommendedName>
        <fullName evidence="3">Protein kinase domain-containing protein</fullName>
    </recommendedName>
</protein>
<dbReference type="InterPro" id="IPR036770">
    <property type="entry name" value="Ankyrin_rpt-contain_sf"/>
</dbReference>
<dbReference type="Pfam" id="PF00069">
    <property type="entry name" value="Pkinase"/>
    <property type="match status" value="1"/>
</dbReference>
<dbReference type="Gene3D" id="3.30.200.20">
    <property type="entry name" value="Phosphorylase Kinase, domain 1"/>
    <property type="match status" value="1"/>
</dbReference>
<dbReference type="PROSITE" id="PS50297">
    <property type="entry name" value="ANK_REP_REGION"/>
    <property type="match status" value="1"/>
</dbReference>
<dbReference type="GO" id="GO:0005737">
    <property type="term" value="C:cytoplasm"/>
    <property type="evidence" value="ECO:0007669"/>
    <property type="project" value="TreeGrafter"/>
</dbReference>
<gene>
    <name evidence="4" type="ORF">B0A48_07964</name>
</gene>
<dbReference type="Gene3D" id="1.25.40.20">
    <property type="entry name" value="Ankyrin repeat-containing domain"/>
    <property type="match status" value="1"/>
</dbReference>
<dbReference type="SMART" id="SM00220">
    <property type="entry name" value="S_TKc"/>
    <property type="match status" value="1"/>
</dbReference>
<evidence type="ECO:0000256" key="2">
    <source>
        <dbReference type="SAM" id="MobiDB-lite"/>
    </source>
</evidence>
<dbReference type="InterPro" id="IPR002110">
    <property type="entry name" value="Ankyrin_rpt"/>
</dbReference>
<organism evidence="4 5">
    <name type="scientific">Cryoendolithus antarcticus</name>
    <dbReference type="NCBI Taxonomy" id="1507870"/>
    <lineage>
        <taxon>Eukaryota</taxon>
        <taxon>Fungi</taxon>
        <taxon>Dikarya</taxon>
        <taxon>Ascomycota</taxon>
        <taxon>Pezizomycotina</taxon>
        <taxon>Dothideomycetes</taxon>
        <taxon>Dothideomycetidae</taxon>
        <taxon>Cladosporiales</taxon>
        <taxon>Cladosporiaceae</taxon>
        <taxon>Cryoendolithus</taxon>
    </lineage>
</organism>
<dbReference type="CDD" id="cd00180">
    <property type="entry name" value="PKc"/>
    <property type="match status" value="1"/>
</dbReference>
<dbReference type="GO" id="GO:0005634">
    <property type="term" value="C:nucleus"/>
    <property type="evidence" value="ECO:0007669"/>
    <property type="project" value="TreeGrafter"/>
</dbReference>
<dbReference type="EMBL" id="NAJO01000020">
    <property type="protein sequence ID" value="OQO04946.1"/>
    <property type="molecule type" value="Genomic_DNA"/>
</dbReference>
<dbReference type="Proteomes" id="UP000192596">
    <property type="component" value="Unassembled WGS sequence"/>
</dbReference>
<feature type="repeat" description="ANK" evidence="1">
    <location>
        <begin position="810"/>
        <end position="842"/>
    </location>
</feature>
<keyword evidence="1" id="KW-0040">ANK repeat</keyword>
<dbReference type="InterPro" id="IPR011009">
    <property type="entry name" value="Kinase-like_dom_sf"/>
</dbReference>
<feature type="compositionally biased region" description="Basic and acidic residues" evidence="2">
    <location>
        <begin position="1065"/>
        <end position="1083"/>
    </location>
</feature>
<dbReference type="PROSITE" id="PS00108">
    <property type="entry name" value="PROTEIN_KINASE_ST"/>
    <property type="match status" value="1"/>
</dbReference>
<evidence type="ECO:0000256" key="1">
    <source>
        <dbReference type="PROSITE-ProRule" id="PRU00023"/>
    </source>
</evidence>
<keyword evidence="5" id="KW-1185">Reference proteome</keyword>
<dbReference type="OrthoDB" id="4062651at2759"/>
<dbReference type="SUPFAM" id="SSF56112">
    <property type="entry name" value="Protein kinase-like (PK-like)"/>
    <property type="match status" value="1"/>
</dbReference>
<feature type="region of interest" description="Disordered" evidence="2">
    <location>
        <begin position="1042"/>
        <end position="1091"/>
    </location>
</feature>
<evidence type="ECO:0000259" key="3">
    <source>
        <dbReference type="PROSITE" id="PS50011"/>
    </source>
</evidence>
<dbReference type="PROSITE" id="PS50011">
    <property type="entry name" value="PROTEIN_KINASE_DOM"/>
    <property type="match status" value="1"/>
</dbReference>
<dbReference type="PANTHER" id="PTHR44167:SF24">
    <property type="entry name" value="SERINE_THREONINE-PROTEIN KINASE CHK2"/>
    <property type="match status" value="1"/>
</dbReference>